<dbReference type="EMBL" id="JBHMAA010000032">
    <property type="protein sequence ID" value="MFB9952103.1"/>
    <property type="molecule type" value="Genomic_DNA"/>
</dbReference>
<evidence type="ECO:0000313" key="1">
    <source>
        <dbReference type="EMBL" id="MFB9952103.1"/>
    </source>
</evidence>
<proteinExistence type="predicted"/>
<keyword evidence="2" id="KW-1185">Reference proteome</keyword>
<gene>
    <name evidence="1" type="ORF">ACFFP0_24930</name>
</gene>
<name>A0ABV6AS12_9HYPH</name>
<organism evidence="1 2">
    <name type="scientific">Rhizobium puerariae</name>
    <dbReference type="NCBI Taxonomy" id="1585791"/>
    <lineage>
        <taxon>Bacteria</taxon>
        <taxon>Pseudomonadati</taxon>
        <taxon>Pseudomonadota</taxon>
        <taxon>Alphaproteobacteria</taxon>
        <taxon>Hyphomicrobiales</taxon>
        <taxon>Rhizobiaceae</taxon>
        <taxon>Rhizobium/Agrobacterium group</taxon>
        <taxon>Rhizobium</taxon>
    </lineage>
</organism>
<reference evidence="1 2" key="1">
    <citation type="submission" date="2024-09" db="EMBL/GenBank/DDBJ databases">
        <authorList>
            <person name="Sun Q."/>
            <person name="Mori K."/>
        </authorList>
    </citation>
    <scope>NUCLEOTIDE SEQUENCE [LARGE SCALE GENOMIC DNA]</scope>
    <source>
        <strain evidence="1 2">TBRC 4938</strain>
    </source>
</reference>
<sequence>MSMLLCAPIGARRAFVKHEMEGDVIDVDQFFGPIRERCRLAGHPRRVDSTGLGRRADARRLYGMSINEIPKDGLLSGLFQIFDLR</sequence>
<dbReference type="RefSeq" id="WP_377264919.1">
    <property type="nucleotide sequence ID" value="NZ_JBHMAA010000032.1"/>
</dbReference>
<dbReference type="Proteomes" id="UP001589692">
    <property type="component" value="Unassembled WGS sequence"/>
</dbReference>
<accession>A0ABV6AS12</accession>
<protein>
    <submittedName>
        <fullName evidence="1">Uncharacterized protein</fullName>
    </submittedName>
</protein>
<comment type="caution">
    <text evidence="1">The sequence shown here is derived from an EMBL/GenBank/DDBJ whole genome shotgun (WGS) entry which is preliminary data.</text>
</comment>
<evidence type="ECO:0000313" key="2">
    <source>
        <dbReference type="Proteomes" id="UP001589692"/>
    </source>
</evidence>